<dbReference type="GeneID" id="24405566"/>
<dbReference type="AlphaFoldDB" id="E3Q378"/>
<feature type="chain" id="PRO_5003179364" evidence="1">
    <location>
        <begin position="24"/>
        <end position="116"/>
    </location>
</feature>
<accession>E3Q378</accession>
<evidence type="ECO:0000313" key="3">
    <source>
        <dbReference type="Proteomes" id="UP000008782"/>
    </source>
</evidence>
<evidence type="ECO:0000256" key="1">
    <source>
        <dbReference type="SAM" id="SignalP"/>
    </source>
</evidence>
<name>E3Q378_COLGM</name>
<dbReference type="VEuPathDB" id="FungiDB:GLRG_00201"/>
<dbReference type="Proteomes" id="UP000008782">
    <property type="component" value="Unassembled WGS sequence"/>
</dbReference>
<evidence type="ECO:0000313" key="2">
    <source>
        <dbReference type="EMBL" id="EFQ25057.1"/>
    </source>
</evidence>
<organism evidence="3">
    <name type="scientific">Colletotrichum graminicola (strain M1.001 / M2 / FGSC 10212)</name>
    <name type="common">Maize anthracnose fungus</name>
    <name type="synonym">Glomerella graminicola</name>
    <dbReference type="NCBI Taxonomy" id="645133"/>
    <lineage>
        <taxon>Eukaryota</taxon>
        <taxon>Fungi</taxon>
        <taxon>Dikarya</taxon>
        <taxon>Ascomycota</taxon>
        <taxon>Pezizomycotina</taxon>
        <taxon>Sordariomycetes</taxon>
        <taxon>Hypocreomycetidae</taxon>
        <taxon>Glomerellales</taxon>
        <taxon>Glomerellaceae</taxon>
        <taxon>Colletotrichum</taxon>
        <taxon>Colletotrichum graminicola species complex</taxon>
    </lineage>
</organism>
<feature type="signal peptide" evidence="1">
    <location>
        <begin position="1"/>
        <end position="23"/>
    </location>
</feature>
<keyword evidence="3" id="KW-1185">Reference proteome</keyword>
<dbReference type="OrthoDB" id="4848580at2759"/>
<dbReference type="HOGENOM" id="CLU_163491_0_0_1"/>
<reference evidence="3" key="1">
    <citation type="journal article" date="2012" name="Nat. Genet.">
        <title>Lifestyle transitions in plant pathogenic Colletotrichum fungi deciphered by genome and transcriptome analyses.</title>
        <authorList>
            <person name="O'Connell R.J."/>
            <person name="Thon M.R."/>
            <person name="Hacquard S."/>
            <person name="Amyotte S.G."/>
            <person name="Kleemann J."/>
            <person name="Torres M.F."/>
            <person name="Damm U."/>
            <person name="Buiate E.A."/>
            <person name="Epstein L."/>
            <person name="Alkan N."/>
            <person name="Altmueller J."/>
            <person name="Alvarado-Balderrama L."/>
            <person name="Bauser C.A."/>
            <person name="Becker C."/>
            <person name="Birren B.W."/>
            <person name="Chen Z."/>
            <person name="Choi J."/>
            <person name="Crouch J.A."/>
            <person name="Duvick J.P."/>
            <person name="Farman M.A."/>
            <person name="Gan P."/>
            <person name="Heiman D."/>
            <person name="Henrissat B."/>
            <person name="Howard R.J."/>
            <person name="Kabbage M."/>
            <person name="Koch C."/>
            <person name="Kracher B."/>
            <person name="Kubo Y."/>
            <person name="Law A.D."/>
            <person name="Lebrun M.-H."/>
            <person name="Lee Y.-H."/>
            <person name="Miyara I."/>
            <person name="Moore N."/>
            <person name="Neumann U."/>
            <person name="Nordstroem K."/>
            <person name="Panaccione D.G."/>
            <person name="Panstruga R."/>
            <person name="Place M."/>
            <person name="Proctor R.H."/>
            <person name="Prusky D."/>
            <person name="Rech G."/>
            <person name="Reinhardt R."/>
            <person name="Rollins J.A."/>
            <person name="Rounsley S."/>
            <person name="Schardl C.L."/>
            <person name="Schwartz D.C."/>
            <person name="Shenoy N."/>
            <person name="Shirasu K."/>
            <person name="Sikhakolli U.R."/>
            <person name="Stueber K."/>
            <person name="Sukno S.A."/>
            <person name="Sweigard J.A."/>
            <person name="Takano Y."/>
            <person name="Takahara H."/>
            <person name="Trail F."/>
            <person name="van der Does H.C."/>
            <person name="Voll L.M."/>
            <person name="Will I."/>
            <person name="Young S."/>
            <person name="Zeng Q."/>
            <person name="Zhang J."/>
            <person name="Zhou S."/>
            <person name="Dickman M.B."/>
            <person name="Schulze-Lefert P."/>
            <person name="Ver Loren van Themaat E."/>
            <person name="Ma L.-J."/>
            <person name="Vaillancourt L.J."/>
        </authorList>
    </citation>
    <scope>NUCLEOTIDE SEQUENCE [LARGE SCALE GENOMIC DNA]</scope>
    <source>
        <strain evidence="3">M1.001 / M2 / FGSC 10212</strain>
    </source>
</reference>
<proteinExistence type="predicted"/>
<dbReference type="EMBL" id="GG697331">
    <property type="protein sequence ID" value="EFQ25057.1"/>
    <property type="molecule type" value="Genomic_DNA"/>
</dbReference>
<keyword evidence="1" id="KW-0732">Signal</keyword>
<protein>
    <submittedName>
        <fullName evidence="2">Biotrophy-associated secreted protein 3</fullName>
    </submittedName>
</protein>
<sequence>MQFTNILFALLPVLATAATAATAATPTTAAPVTNASTPPIPVSDDLCPAELRTTCPQSSDGVQRCLKLNGSALCVIDCQSTSVCRTQCQLQGHINGFCTIGNNPCICSDIDGGSNA</sequence>
<dbReference type="RefSeq" id="XP_008089077.1">
    <property type="nucleotide sequence ID" value="XM_008090886.1"/>
</dbReference>
<dbReference type="eggNOG" id="ENOG502T4TA">
    <property type="taxonomic scope" value="Eukaryota"/>
</dbReference>
<gene>
    <name evidence="2" type="ORF">GLRG_00201</name>
</gene>